<feature type="region of interest" description="Disordered" evidence="4">
    <location>
        <begin position="590"/>
        <end position="613"/>
    </location>
</feature>
<feature type="compositionally biased region" description="Pro residues" evidence="4">
    <location>
        <begin position="523"/>
        <end position="546"/>
    </location>
</feature>
<feature type="compositionally biased region" description="Basic and acidic residues" evidence="4">
    <location>
        <begin position="15"/>
        <end position="25"/>
    </location>
</feature>
<feature type="region of interest" description="Disordered" evidence="4">
    <location>
        <begin position="912"/>
        <end position="997"/>
    </location>
</feature>
<dbReference type="KEGG" id="lak:106172050"/>
<dbReference type="Pfam" id="PF00038">
    <property type="entry name" value="Filament"/>
    <property type="match status" value="1"/>
</dbReference>
<dbReference type="OrthoDB" id="102442at2759"/>
<feature type="compositionally biased region" description="Polar residues" evidence="4">
    <location>
        <begin position="590"/>
        <end position="602"/>
    </location>
</feature>
<dbReference type="PANTHER" id="PTHR47012:SF3">
    <property type="entry name" value="LAMIN TAIL DOMAIN CONTAINING 1"/>
    <property type="match status" value="1"/>
</dbReference>
<dbReference type="Proteomes" id="UP000085678">
    <property type="component" value="Unplaced"/>
</dbReference>
<proteinExistence type="predicted"/>
<dbReference type="PROSITE" id="PS51841">
    <property type="entry name" value="LTD"/>
    <property type="match status" value="1"/>
</dbReference>
<feature type="region of interest" description="Disordered" evidence="4">
    <location>
        <begin position="1033"/>
        <end position="1052"/>
    </location>
</feature>
<dbReference type="STRING" id="7574.A0A1S3JD43"/>
<feature type="compositionally biased region" description="Low complexity" evidence="4">
    <location>
        <begin position="110"/>
        <end position="132"/>
    </location>
</feature>
<evidence type="ECO:0000256" key="4">
    <source>
        <dbReference type="SAM" id="MobiDB-lite"/>
    </source>
</evidence>
<evidence type="ECO:0000259" key="5">
    <source>
        <dbReference type="PROSITE" id="PS51841"/>
    </source>
</evidence>
<evidence type="ECO:0000313" key="6">
    <source>
        <dbReference type="Proteomes" id="UP000085678"/>
    </source>
</evidence>
<dbReference type="GO" id="GO:0005882">
    <property type="term" value="C:intermediate filament"/>
    <property type="evidence" value="ECO:0007669"/>
    <property type="project" value="UniProtKB-KW"/>
</dbReference>
<dbReference type="AlphaFoldDB" id="A0A1S3JD43"/>
<dbReference type="InterPro" id="IPR042840">
    <property type="entry name" value="LMNTD1"/>
</dbReference>
<dbReference type="InterPro" id="IPR001322">
    <property type="entry name" value="Lamin_tail_dom"/>
</dbReference>
<protein>
    <submittedName>
        <fullName evidence="7">Centrobin isoform X1</fullName>
    </submittedName>
</protein>
<dbReference type="Gene3D" id="2.60.40.1260">
    <property type="entry name" value="Lamin Tail domain"/>
    <property type="match status" value="1"/>
</dbReference>
<keyword evidence="1" id="KW-0403">Intermediate filament</keyword>
<reference evidence="7" key="1">
    <citation type="submission" date="2025-08" db="UniProtKB">
        <authorList>
            <consortium name="RefSeq"/>
        </authorList>
    </citation>
    <scope>IDENTIFICATION</scope>
    <source>
        <tissue evidence="7">Gonads</tissue>
    </source>
</reference>
<feature type="compositionally biased region" description="Basic and acidic residues" evidence="4">
    <location>
        <begin position="70"/>
        <end position="98"/>
    </location>
</feature>
<keyword evidence="2 3" id="KW-0175">Coiled coil</keyword>
<organism evidence="6 7">
    <name type="scientific">Lingula anatina</name>
    <name type="common">Brachiopod</name>
    <name type="synonym">Lingula unguis</name>
    <dbReference type="NCBI Taxonomy" id="7574"/>
    <lineage>
        <taxon>Eukaryota</taxon>
        <taxon>Metazoa</taxon>
        <taxon>Spiralia</taxon>
        <taxon>Lophotrochozoa</taxon>
        <taxon>Brachiopoda</taxon>
        <taxon>Linguliformea</taxon>
        <taxon>Lingulata</taxon>
        <taxon>Lingulida</taxon>
        <taxon>Linguloidea</taxon>
        <taxon>Lingulidae</taxon>
        <taxon>Lingula</taxon>
    </lineage>
</organism>
<dbReference type="PANTHER" id="PTHR47012">
    <property type="entry name" value="LAMIN TAIL DOMAIN-CONTAINING PROTEIN 1"/>
    <property type="match status" value="1"/>
</dbReference>
<dbReference type="Gene3D" id="1.20.5.1160">
    <property type="entry name" value="Vasodilator-stimulated phosphoprotein"/>
    <property type="match status" value="1"/>
</dbReference>
<keyword evidence="6" id="KW-1185">Reference proteome</keyword>
<dbReference type="GO" id="GO:0005737">
    <property type="term" value="C:cytoplasm"/>
    <property type="evidence" value="ECO:0007669"/>
    <property type="project" value="TreeGrafter"/>
</dbReference>
<evidence type="ECO:0000313" key="7">
    <source>
        <dbReference type="RefSeq" id="XP_013408091.1"/>
    </source>
</evidence>
<name>A0A1S3JD43_LINAN</name>
<evidence type="ECO:0000256" key="3">
    <source>
        <dbReference type="SAM" id="Coils"/>
    </source>
</evidence>
<feature type="region of interest" description="Disordered" evidence="4">
    <location>
        <begin position="1"/>
        <end position="132"/>
    </location>
</feature>
<feature type="compositionally biased region" description="Pro residues" evidence="4">
    <location>
        <begin position="553"/>
        <end position="565"/>
    </location>
</feature>
<feature type="region of interest" description="Disordered" evidence="4">
    <location>
        <begin position="523"/>
        <end position="570"/>
    </location>
</feature>
<dbReference type="GO" id="GO:0005635">
    <property type="term" value="C:nuclear envelope"/>
    <property type="evidence" value="ECO:0007669"/>
    <property type="project" value="TreeGrafter"/>
</dbReference>
<feature type="coiled-coil region" evidence="3">
    <location>
        <begin position="183"/>
        <end position="214"/>
    </location>
</feature>
<dbReference type="GeneID" id="106172050"/>
<feature type="coiled-coil region" evidence="3">
    <location>
        <begin position="278"/>
        <end position="326"/>
    </location>
</feature>
<accession>A0A1S3JD43</accession>
<dbReference type="SUPFAM" id="SSF74853">
    <property type="entry name" value="Lamin A/C globular tail domain"/>
    <property type="match status" value="1"/>
</dbReference>
<sequence>MADQQTKKVRFSPRCADDASNDRDSVVPLKSILRDQQKSSRNYKPLPSHSQLPEKKKQIAKLIAHKKEKRLTSEDKDRTEPENQELETEHINSESSKDKVKKQSFRGTTSSSIDRSGNSKSSSGTSTDSKMSGFIMDFNTMSRMHEKQELQNINDRFSNYVQMVRSIRDQSSQVESTAFLSSVQVLEEEVTKLKHMYEHELEKLRRHLDDVNHEKSHFQVQSVKNESVASQLQDQLHQETDKNKSMFDQMNVLHRTIAQKEHELHEAKMALQRPLGDLEQLQRDYMNVLRENQDLKRRYERETINRQEAEEKIHTLQSKMDFQQQVSAQEMEDIRMRLESSANTILHLESKVRETGKTDNNLVEMLQKVRETAQAELDRYKMESEENFSRSITALKAQMDIDSRNTETISAENRRMHSEVDELTSKIRNLRGQIETLETQKKNLEDVLDQERHRSADHIQRLEKKLRELNDLLFQKMREANAAKDAQVPLKAEIEAFKTLLEEEEKRLRLPLRMTSSRTVLPPVIPPPSIPTPPAPIPTPPVPSYTPPVYSQTPPPPLIHSPRPPSATSRQFITTSTDFDASSTQILKTSGDFRTSTTQVKQPSPPPSPNVQRVDLDLTEPGEELLDTCTTPAVFDSSNPVTSMPETYVPEMSIPAPPVMPEGTMPMPILGPVEGPVSSSARVQSAPAGTRSRVHVVPTYLGQGKDYFDEMFNDLKRTTLQTRPRSSPAERPPYSSTFYDYTTSSCSATGPLKILEVNQEGKYVRIVNTSDSMDEEIGGYMIQQNVGGHPVAVYRFPPRTRHKASSTCTVYAGCNDPILHQPPQAFVWKEQERWGSGPECTTILCKPNGQAIAWTTAAHRFSKNAYDDVQPGNGEYADSEVGKPANELTDLGYNVNAEKPEPVFLRREKTSPPLLPAQKHPHGDYTLNHTHPHHCQPRQLTYGNDNSSVDRQSRSQSARPDPIPGQPYAGASARRMGSAPLRRYTPPNSATIRGSGGVANKAITLTPGVTSHPPSPFQTSHKRFNTGLQQIQSQHDLDHNPPMPRPPLFSTW</sequence>
<evidence type="ECO:0000256" key="1">
    <source>
        <dbReference type="ARBA" id="ARBA00022754"/>
    </source>
</evidence>
<dbReference type="Gene3D" id="1.20.5.170">
    <property type="match status" value="1"/>
</dbReference>
<feature type="compositionally biased region" description="Polar residues" evidence="4">
    <location>
        <begin position="938"/>
        <end position="958"/>
    </location>
</feature>
<evidence type="ECO:0000256" key="2">
    <source>
        <dbReference type="ARBA" id="ARBA00023054"/>
    </source>
</evidence>
<dbReference type="InParanoid" id="A0A1S3JD43"/>
<dbReference type="RefSeq" id="XP_013408091.1">
    <property type="nucleotide sequence ID" value="XM_013552637.1"/>
</dbReference>
<dbReference type="Pfam" id="PF00932">
    <property type="entry name" value="LTD"/>
    <property type="match status" value="1"/>
</dbReference>
<gene>
    <name evidence="7" type="primary">LOC106172050</name>
</gene>
<feature type="domain" description="LTD" evidence="5">
    <location>
        <begin position="740"/>
        <end position="859"/>
    </location>
</feature>
<feature type="coiled-coil region" evidence="3">
    <location>
        <begin position="413"/>
        <end position="479"/>
    </location>
</feature>
<dbReference type="InterPro" id="IPR039008">
    <property type="entry name" value="IF_rod_dom"/>
</dbReference>
<feature type="compositionally biased region" description="Pro residues" evidence="4">
    <location>
        <begin position="1041"/>
        <end position="1052"/>
    </location>
</feature>
<dbReference type="InterPro" id="IPR036415">
    <property type="entry name" value="Lamin_tail_dom_sf"/>
</dbReference>
<dbReference type="SUPFAM" id="SSF103652">
    <property type="entry name" value="G protein-binding domain"/>
    <property type="match status" value="1"/>
</dbReference>